<evidence type="ECO:0000313" key="2">
    <source>
        <dbReference type="EMBL" id="XCD06200.1"/>
    </source>
</evidence>
<evidence type="ECO:0000313" key="1">
    <source>
        <dbReference type="EMBL" id="XCD03760.1"/>
    </source>
</evidence>
<reference evidence="2" key="1">
    <citation type="submission" date="2024-03" db="EMBL/GenBank/DDBJ databases">
        <title>Diverse circular DNA viruses in blood, oral, and fecal samples of captive lemurs.</title>
        <authorList>
            <person name="Paietta E.N."/>
            <person name="Kraberger S."/>
            <person name="Lund M.C."/>
            <person name="Custer J.M."/>
            <person name="Vargas K.M."/>
            <person name="Ehmke E.E."/>
            <person name="Yoder A.D."/>
            <person name="Varsani A."/>
        </authorList>
    </citation>
    <scope>NUCLEOTIDE SEQUENCE</scope>
    <source>
        <strain evidence="1">Duke_21_2</strain>
        <strain evidence="2">Duke_25FS_5</strain>
    </source>
</reference>
<protein>
    <submittedName>
        <fullName evidence="2">Uncharacterized protein</fullName>
    </submittedName>
</protein>
<name>A0AAU8B3R5_9CAUD</name>
<organism evidence="2">
    <name type="scientific">Dulem virus 29</name>
    <dbReference type="NCBI Taxonomy" id="3145747"/>
    <lineage>
        <taxon>Viruses</taxon>
        <taxon>Duplodnaviria</taxon>
        <taxon>Heunggongvirae</taxon>
        <taxon>Uroviricota</taxon>
        <taxon>Caudoviricetes</taxon>
    </lineage>
</organism>
<sequence length="319" mass="35432">MSTLLDYVMRVSKTIPIPAPSLLYLQQCLVIVKQKTGETPKTVVKITSDSDLAAITDSTAPLALKDGGMSYFYALPMNNLALNSATITNINEFKYWTILIDPAFTDEEVGSLVLPDDFTGVVSGTSKDDRFVEEQNKKNNYAWFYGIEETNGRNMFKAFGSLLSKPKNKWTNQQYLAMDHSDEINTNETADAMFDLRANFVLSDEEFGNRLALFCVGGNGKARAIIAPYVYEEITRVLQGAALTYINLNEPDYNVAEAALLQKYLQGKLNKYIEDGTIEEGTVTVGVGNEQFIMTGGIVVAEVSALWRLKVNFQEGEIE</sequence>
<proteinExistence type="predicted"/>
<dbReference type="EMBL" id="PP511380">
    <property type="protein sequence ID" value="XCD03760.1"/>
    <property type="molecule type" value="Genomic_DNA"/>
</dbReference>
<accession>A0AAU8B3R5</accession>
<dbReference type="EMBL" id="PP511642">
    <property type="protein sequence ID" value="XCD06200.1"/>
    <property type="molecule type" value="Genomic_DNA"/>
</dbReference>